<keyword evidence="2" id="KW-0963">Cytoplasm</keyword>
<proteinExistence type="predicted"/>
<feature type="region of interest" description="Disordered" evidence="7">
    <location>
        <begin position="1044"/>
        <end position="1181"/>
    </location>
</feature>
<feature type="compositionally biased region" description="Low complexity" evidence="7">
    <location>
        <begin position="12"/>
        <end position="34"/>
    </location>
</feature>
<feature type="region of interest" description="Disordered" evidence="7">
    <location>
        <begin position="959"/>
        <end position="1025"/>
    </location>
</feature>
<dbReference type="PROSITE" id="PS50089">
    <property type="entry name" value="ZF_RING_2"/>
    <property type="match status" value="1"/>
</dbReference>
<dbReference type="GO" id="GO:0005737">
    <property type="term" value="C:cytoplasm"/>
    <property type="evidence" value="ECO:0007669"/>
    <property type="project" value="UniProtKB-SubCell"/>
</dbReference>
<feature type="compositionally biased region" description="Low complexity" evidence="7">
    <location>
        <begin position="362"/>
        <end position="379"/>
    </location>
</feature>
<dbReference type="AlphaFoldDB" id="A0AAN6GCC7"/>
<dbReference type="Gene3D" id="3.30.40.10">
    <property type="entry name" value="Zinc/RING finger domain, C3HC4 (zinc finger)"/>
    <property type="match status" value="1"/>
</dbReference>
<dbReference type="EMBL" id="JAPDMQ010000380">
    <property type="protein sequence ID" value="KAK0525815.1"/>
    <property type="molecule type" value="Genomic_DNA"/>
</dbReference>
<evidence type="ECO:0000256" key="1">
    <source>
        <dbReference type="ARBA" id="ARBA00004496"/>
    </source>
</evidence>
<feature type="compositionally biased region" description="Polar residues" evidence="7">
    <location>
        <begin position="885"/>
        <end position="897"/>
    </location>
</feature>
<evidence type="ECO:0000313" key="10">
    <source>
        <dbReference type="Proteomes" id="UP001176521"/>
    </source>
</evidence>
<dbReference type="SMART" id="SM00184">
    <property type="entry name" value="RING"/>
    <property type="match status" value="1"/>
</dbReference>
<evidence type="ECO:0000259" key="8">
    <source>
        <dbReference type="PROSITE" id="PS50089"/>
    </source>
</evidence>
<feature type="compositionally biased region" description="Low complexity" evidence="7">
    <location>
        <begin position="837"/>
        <end position="846"/>
    </location>
</feature>
<feature type="compositionally biased region" description="Polar residues" evidence="7">
    <location>
        <begin position="412"/>
        <end position="422"/>
    </location>
</feature>
<evidence type="ECO:0000256" key="4">
    <source>
        <dbReference type="ARBA" id="ARBA00022771"/>
    </source>
</evidence>
<feature type="compositionally biased region" description="Low complexity" evidence="7">
    <location>
        <begin position="1132"/>
        <end position="1162"/>
    </location>
</feature>
<feature type="compositionally biased region" description="Polar residues" evidence="7">
    <location>
        <begin position="214"/>
        <end position="224"/>
    </location>
</feature>
<comment type="caution">
    <text evidence="9">The sequence shown here is derived from an EMBL/GenBank/DDBJ whole genome shotgun (WGS) entry which is preliminary data.</text>
</comment>
<evidence type="ECO:0000256" key="5">
    <source>
        <dbReference type="ARBA" id="ARBA00022833"/>
    </source>
</evidence>
<keyword evidence="10" id="KW-1185">Reference proteome</keyword>
<comment type="subcellular location">
    <subcellularLocation>
        <location evidence="1">Cytoplasm</location>
    </subcellularLocation>
</comment>
<keyword evidence="4 6" id="KW-0863">Zinc-finger</keyword>
<dbReference type="SUPFAM" id="SSF57850">
    <property type="entry name" value="RING/U-box"/>
    <property type="match status" value="1"/>
</dbReference>
<feature type="compositionally biased region" description="Basic residues" evidence="7">
    <location>
        <begin position="1"/>
        <end position="11"/>
    </location>
</feature>
<feature type="region of interest" description="Disordered" evidence="7">
    <location>
        <begin position="792"/>
        <end position="924"/>
    </location>
</feature>
<feature type="compositionally biased region" description="Basic residues" evidence="7">
    <location>
        <begin position="541"/>
        <end position="551"/>
    </location>
</feature>
<dbReference type="PANTHER" id="PTHR12983:SF9">
    <property type="entry name" value="E3 UBIQUITIN-PROTEIN LIGASE RNF10"/>
    <property type="match status" value="1"/>
</dbReference>
<feature type="region of interest" description="Disordered" evidence="7">
    <location>
        <begin position="1"/>
        <end position="89"/>
    </location>
</feature>
<accession>A0AAN6GCC7</accession>
<dbReference type="GO" id="GO:0008270">
    <property type="term" value="F:zinc ion binding"/>
    <property type="evidence" value="ECO:0007669"/>
    <property type="project" value="UniProtKB-KW"/>
</dbReference>
<feature type="region of interest" description="Disordered" evidence="7">
    <location>
        <begin position="604"/>
        <end position="635"/>
    </location>
</feature>
<gene>
    <name evidence="9" type="ORF">OC842_005392</name>
</gene>
<evidence type="ECO:0000256" key="7">
    <source>
        <dbReference type="SAM" id="MobiDB-lite"/>
    </source>
</evidence>
<sequence length="1181" mass="123942">MAHLHHHHHHGGNALNGGNRAGLAGSTNSAASGAAAGGGSSNGRRGKQNAGAQNLNHLLSFTLPPRAPPPPAYARRSSRRAGSGSGGSSWQAYDKERYLNAQYRFLVKPTEDYTAHFADPDIYLPWSHIVQVLIPTSSALSSATTGLLPSQAQAPDAIAEGATCPICLSPPSAPRITRCGHVYCYPCILHYLATSADASAGSSAARTAFGADPYNTSTSGTSTPARGAGTVPGAARLPSVPSASAHLTSSVSNSGASTPTRRNNGPPPGSAEATAANYAAAAFLPRLQKFSRCPICGDPVYARDLKAVKWFDARGAERKFIEAIQNDSSSASMRQKNASGSNDEYLTLRLIERPHLTTLALPQSSTWPPQTSPSAQPAASDRHASFLDPETKRALELSSSPSSFPADHGRSESSANGPSGGPVSTNAAPWHFLPDVMTFAKFMLATPTYLLSSLAEDLSELAVERALLDGSQPGSGGTVDELGLVFVEMAERKVEEQMGKVRTELDTQWVRRRINVARAELTDHEEKAQQQLERDRDRAQKTRQGRAKKGPARANSSTAAAGGGAEGNAGAEGALAQLPDDPAVGDFLATKNIDALFLPPSVVHKSDQDEADSAVKGSGTGRNQRTRRNLNPPAPISSSSLFYQAASGQNIFLHPLDIKVLRTQYNSYALFPRHLRVKVGGADESTVTADLRRRCKYLNHLPMSADVVFIEIDWEGMVAEAEAEAKTALEASTVAVPVEDAVIEEQDLDKTVSSLPQPDKVTVSHHRDTREVYSTTTRSGLPIVQRVMLKPYEQALRQRRQRRSDKTRKEDRAKLRAEEAERAASAAALAGHGGSHHGVVNGGRSVRPLEMPSSRSQARRSEAWDSSSAGGGGGTTTTANTQSGDDQYSRSFTSASENGGPGSYGSGSAFAAQQSASSTSPSFRDAAMVGAERVFPIHPGREAEAEDFPDMLRSSIRAGDDASELSSDEGAEGEPSGYAARPQNGSRRQTAKGGGNSALPKTVWGTTAARPWAPSNRNDHGGAEDYGWNEMDDAWLELEEDFILGTGGHGPRKTSGGAASLLNKESRGLNSQSSAGALSASSAGGAASHGSADPSRSRTRPTAAAARAASSSLLTSDAGAVSSSRVRAQHQDGASSVASRGAAATAADQDVDVDASAAAASGRKQKAKKKKLVLTAGGRGR</sequence>
<keyword evidence="3" id="KW-0479">Metal-binding</keyword>
<name>A0AAN6GCC7_9BASI</name>
<dbReference type="PANTHER" id="PTHR12983">
    <property type="entry name" value="RING FINGER 10 FAMILY MEMBER"/>
    <property type="match status" value="1"/>
</dbReference>
<feature type="compositionally biased region" description="Basic and acidic residues" evidence="7">
    <location>
        <begin position="807"/>
        <end position="822"/>
    </location>
</feature>
<feature type="compositionally biased region" description="Low complexity" evidence="7">
    <location>
        <begin position="1073"/>
        <end position="1116"/>
    </location>
</feature>
<dbReference type="GO" id="GO:0045944">
    <property type="term" value="P:positive regulation of transcription by RNA polymerase II"/>
    <property type="evidence" value="ECO:0007669"/>
    <property type="project" value="TreeGrafter"/>
</dbReference>
<evidence type="ECO:0000256" key="3">
    <source>
        <dbReference type="ARBA" id="ARBA00022723"/>
    </source>
</evidence>
<feature type="region of interest" description="Disordered" evidence="7">
    <location>
        <begin position="396"/>
        <end position="422"/>
    </location>
</feature>
<feature type="compositionally biased region" description="Polar residues" evidence="7">
    <location>
        <begin position="50"/>
        <end position="59"/>
    </location>
</feature>
<keyword evidence="5" id="KW-0862">Zinc</keyword>
<protein>
    <recommendedName>
        <fullName evidence="8">RING-type domain-containing protein</fullName>
    </recommendedName>
</protein>
<dbReference type="InterPro" id="IPR039739">
    <property type="entry name" value="MAG2/RNF10"/>
</dbReference>
<feature type="domain" description="RING-type" evidence="8">
    <location>
        <begin position="164"/>
        <end position="188"/>
    </location>
</feature>
<feature type="region of interest" description="Disordered" evidence="7">
    <location>
        <begin position="521"/>
        <end position="572"/>
    </location>
</feature>
<dbReference type="InterPro" id="IPR001841">
    <property type="entry name" value="Znf_RING"/>
</dbReference>
<feature type="compositionally biased region" description="Polar residues" evidence="7">
    <location>
        <begin position="241"/>
        <end position="263"/>
    </location>
</feature>
<reference evidence="9" key="1">
    <citation type="journal article" date="2023" name="PhytoFront">
        <title>Draft Genome Resources of Seven Strains of Tilletia horrida, Causal Agent of Kernel Smut of Rice.</title>
        <authorList>
            <person name="Khanal S."/>
            <person name="Antony Babu S."/>
            <person name="Zhou X.G."/>
        </authorList>
    </citation>
    <scope>NUCLEOTIDE SEQUENCE</scope>
    <source>
        <strain evidence="9">TX3</strain>
    </source>
</reference>
<feature type="region of interest" description="Disordered" evidence="7">
    <location>
        <begin position="751"/>
        <end position="776"/>
    </location>
</feature>
<feature type="compositionally biased region" description="Low complexity" evidence="7">
    <location>
        <begin position="906"/>
        <end position="923"/>
    </location>
</feature>
<feature type="compositionally biased region" description="Basic and acidic residues" evidence="7">
    <location>
        <begin position="521"/>
        <end position="540"/>
    </location>
</feature>
<dbReference type="InterPro" id="IPR017907">
    <property type="entry name" value="Znf_RING_CS"/>
</dbReference>
<feature type="compositionally biased region" description="Acidic residues" evidence="7">
    <location>
        <begin position="961"/>
        <end position="972"/>
    </location>
</feature>
<dbReference type="InterPro" id="IPR013083">
    <property type="entry name" value="Znf_RING/FYVE/PHD"/>
</dbReference>
<dbReference type="Pfam" id="PF00097">
    <property type="entry name" value="zf-C3HC4"/>
    <property type="match status" value="1"/>
</dbReference>
<feature type="compositionally biased region" description="Basic residues" evidence="7">
    <location>
        <begin position="1163"/>
        <end position="1172"/>
    </location>
</feature>
<dbReference type="PROSITE" id="PS00518">
    <property type="entry name" value="ZF_RING_1"/>
    <property type="match status" value="1"/>
</dbReference>
<evidence type="ECO:0000256" key="2">
    <source>
        <dbReference type="ARBA" id="ARBA00022490"/>
    </source>
</evidence>
<evidence type="ECO:0000256" key="6">
    <source>
        <dbReference type="PROSITE-ProRule" id="PRU00175"/>
    </source>
</evidence>
<dbReference type="InterPro" id="IPR018957">
    <property type="entry name" value="Znf_C3HC4_RING-type"/>
</dbReference>
<feature type="compositionally biased region" description="Basic residues" evidence="7">
    <location>
        <begin position="797"/>
        <end position="806"/>
    </location>
</feature>
<dbReference type="GO" id="GO:0000976">
    <property type="term" value="F:transcription cis-regulatory region binding"/>
    <property type="evidence" value="ECO:0007669"/>
    <property type="project" value="TreeGrafter"/>
</dbReference>
<organism evidence="9 10">
    <name type="scientific">Tilletia horrida</name>
    <dbReference type="NCBI Taxonomy" id="155126"/>
    <lineage>
        <taxon>Eukaryota</taxon>
        <taxon>Fungi</taxon>
        <taxon>Dikarya</taxon>
        <taxon>Basidiomycota</taxon>
        <taxon>Ustilaginomycotina</taxon>
        <taxon>Exobasidiomycetes</taxon>
        <taxon>Tilletiales</taxon>
        <taxon>Tilletiaceae</taxon>
        <taxon>Tilletia</taxon>
    </lineage>
</organism>
<dbReference type="Proteomes" id="UP001176521">
    <property type="component" value="Unassembled WGS sequence"/>
</dbReference>
<evidence type="ECO:0000313" key="9">
    <source>
        <dbReference type="EMBL" id="KAK0525815.1"/>
    </source>
</evidence>
<feature type="region of interest" description="Disordered" evidence="7">
    <location>
        <begin position="361"/>
        <end position="383"/>
    </location>
</feature>
<feature type="region of interest" description="Disordered" evidence="7">
    <location>
        <begin position="212"/>
        <end position="272"/>
    </location>
</feature>